<dbReference type="InterPro" id="IPR004776">
    <property type="entry name" value="Mem_transp_PIN-like"/>
</dbReference>
<dbReference type="PANTHER" id="PTHR36838">
    <property type="entry name" value="AUXIN EFFLUX CARRIER FAMILY PROTEIN"/>
    <property type="match status" value="1"/>
</dbReference>
<feature type="transmembrane region" description="Helical" evidence="8">
    <location>
        <begin position="6"/>
        <end position="26"/>
    </location>
</feature>
<evidence type="ECO:0000256" key="1">
    <source>
        <dbReference type="ARBA" id="ARBA00004651"/>
    </source>
</evidence>
<dbReference type="GO" id="GO:0005886">
    <property type="term" value="C:plasma membrane"/>
    <property type="evidence" value="ECO:0007669"/>
    <property type="project" value="UniProtKB-SubCell"/>
</dbReference>
<dbReference type="PANTHER" id="PTHR36838:SF1">
    <property type="entry name" value="SLR1864 PROTEIN"/>
    <property type="match status" value="1"/>
</dbReference>
<name>A0AB73T4B8_9FIRM</name>
<evidence type="ECO:0008006" key="11">
    <source>
        <dbReference type="Google" id="ProtNLM"/>
    </source>
</evidence>
<dbReference type="Pfam" id="PF03547">
    <property type="entry name" value="Mem_trans"/>
    <property type="match status" value="1"/>
</dbReference>
<accession>A0AB73T4B8</accession>
<evidence type="ECO:0000256" key="3">
    <source>
        <dbReference type="ARBA" id="ARBA00022448"/>
    </source>
</evidence>
<keyword evidence="5 8" id="KW-0812">Transmembrane</keyword>
<comment type="caution">
    <text evidence="9">The sequence shown here is derived from an EMBL/GenBank/DDBJ whole genome shotgun (WGS) entry which is preliminary data.</text>
</comment>
<feature type="transmembrane region" description="Helical" evidence="8">
    <location>
        <begin position="68"/>
        <end position="87"/>
    </location>
</feature>
<dbReference type="EMBL" id="QGGY01000006">
    <property type="protein sequence ID" value="PWJ75622.1"/>
    <property type="molecule type" value="Genomic_DNA"/>
</dbReference>
<sequence>MADSITGILSLLILIGVGFCIAGKEWFGEKGRDVVSKFCVRLAIPCYMFCNVLSACESREKLIEMCRALPAPLANILICTGLALLLAKAGRVPRGRRGVFINAAAFSNTVIVGFPVIMALLGEAAMPDAMVYYMANTVLFWSLGTWLLRRDAGIRERIQIRKFFSPAIIGLLAGIAAVLAGITLPPFIMSPVTYLKNTVTPLAMIFIGCVIRTNGRKDIRPSRELVWILIFRYLASPALMIAACSMIDLPVSMKQVFCIMTVMPAMTQLGIMSKESGSDYGFASVVITVTTALSMVLIPIYMELFRLLL</sequence>
<proteinExistence type="inferred from homology"/>
<protein>
    <recommendedName>
        <fullName evidence="11">AEC family transporter</fullName>
    </recommendedName>
</protein>
<dbReference type="InterPro" id="IPR038770">
    <property type="entry name" value="Na+/solute_symporter_sf"/>
</dbReference>
<evidence type="ECO:0000256" key="5">
    <source>
        <dbReference type="ARBA" id="ARBA00022692"/>
    </source>
</evidence>
<dbReference type="Gene3D" id="1.20.1530.20">
    <property type="match status" value="1"/>
</dbReference>
<dbReference type="RefSeq" id="WP_187374315.1">
    <property type="nucleotide sequence ID" value="NZ_CABJAT010000006.1"/>
</dbReference>
<organism evidence="9 10">
    <name type="scientific">Murimonas intestini</name>
    <dbReference type="NCBI Taxonomy" id="1337051"/>
    <lineage>
        <taxon>Bacteria</taxon>
        <taxon>Bacillati</taxon>
        <taxon>Bacillota</taxon>
        <taxon>Clostridia</taxon>
        <taxon>Lachnospirales</taxon>
        <taxon>Lachnospiraceae</taxon>
        <taxon>Murimonas</taxon>
    </lineage>
</organism>
<feature type="transmembrane region" description="Helical" evidence="8">
    <location>
        <begin position="130"/>
        <end position="148"/>
    </location>
</feature>
<keyword evidence="3" id="KW-0813">Transport</keyword>
<feature type="transmembrane region" description="Helical" evidence="8">
    <location>
        <begin position="99"/>
        <end position="118"/>
    </location>
</feature>
<feature type="transmembrane region" description="Helical" evidence="8">
    <location>
        <begin position="168"/>
        <end position="188"/>
    </location>
</feature>
<evidence type="ECO:0000313" key="9">
    <source>
        <dbReference type="EMBL" id="PWJ75622.1"/>
    </source>
</evidence>
<evidence type="ECO:0000256" key="8">
    <source>
        <dbReference type="SAM" id="Phobius"/>
    </source>
</evidence>
<dbReference type="AlphaFoldDB" id="A0AB73T4B8"/>
<feature type="transmembrane region" description="Helical" evidence="8">
    <location>
        <begin position="280"/>
        <end position="302"/>
    </location>
</feature>
<evidence type="ECO:0000256" key="2">
    <source>
        <dbReference type="ARBA" id="ARBA00010145"/>
    </source>
</evidence>
<comment type="similarity">
    <text evidence="2">Belongs to the auxin efflux carrier (TC 2.A.69) family.</text>
</comment>
<evidence type="ECO:0000313" key="10">
    <source>
        <dbReference type="Proteomes" id="UP000245412"/>
    </source>
</evidence>
<feature type="transmembrane region" description="Helical" evidence="8">
    <location>
        <begin position="225"/>
        <end position="247"/>
    </location>
</feature>
<keyword evidence="4" id="KW-1003">Cell membrane</keyword>
<evidence type="ECO:0000256" key="7">
    <source>
        <dbReference type="ARBA" id="ARBA00023136"/>
    </source>
</evidence>
<dbReference type="GO" id="GO:0055085">
    <property type="term" value="P:transmembrane transport"/>
    <property type="evidence" value="ECO:0007669"/>
    <property type="project" value="InterPro"/>
</dbReference>
<evidence type="ECO:0000256" key="4">
    <source>
        <dbReference type="ARBA" id="ARBA00022475"/>
    </source>
</evidence>
<reference evidence="9 10" key="1">
    <citation type="submission" date="2018-05" db="EMBL/GenBank/DDBJ databases">
        <authorList>
            <person name="Goeker M."/>
            <person name="Huntemann M."/>
            <person name="Clum A."/>
            <person name="Pillay M."/>
            <person name="Palaniappan K."/>
            <person name="Varghese N."/>
            <person name="Mikhailova N."/>
            <person name="Stamatis D."/>
            <person name="Reddy T."/>
            <person name="Daum C."/>
            <person name="Shapiro N."/>
            <person name="Ivanova N."/>
            <person name="Kyrpides N."/>
            <person name="Woyke T."/>
        </authorList>
    </citation>
    <scope>NUCLEOTIDE SEQUENCE [LARGE SCALE GENOMIC DNA]</scope>
    <source>
        <strain evidence="9 10">DSM 26524</strain>
    </source>
</reference>
<comment type="subcellular location">
    <subcellularLocation>
        <location evidence="1">Cell membrane</location>
        <topology evidence="1">Multi-pass membrane protein</topology>
    </subcellularLocation>
</comment>
<feature type="transmembrane region" description="Helical" evidence="8">
    <location>
        <begin position="253"/>
        <end position="273"/>
    </location>
</feature>
<keyword evidence="7 8" id="KW-0472">Membrane</keyword>
<gene>
    <name evidence="9" type="ORF">C7383_106192</name>
</gene>
<evidence type="ECO:0000256" key="6">
    <source>
        <dbReference type="ARBA" id="ARBA00022989"/>
    </source>
</evidence>
<feature type="transmembrane region" description="Helical" evidence="8">
    <location>
        <begin position="194"/>
        <end position="213"/>
    </location>
</feature>
<dbReference type="Proteomes" id="UP000245412">
    <property type="component" value="Unassembled WGS sequence"/>
</dbReference>
<keyword evidence="6 8" id="KW-1133">Transmembrane helix</keyword>
<keyword evidence="10" id="KW-1185">Reference proteome</keyword>